<gene>
    <name evidence="2" type="ORF">CQ394_14465</name>
</gene>
<evidence type="ECO:0000313" key="3">
    <source>
        <dbReference type="Proteomes" id="UP000220840"/>
    </source>
</evidence>
<dbReference type="STRING" id="137838.GCA_001458595_01123"/>
<organism evidence="2 3">
    <name type="scientific">Clostridium neonatale</name>
    <dbReference type="NCBI Taxonomy" id="137838"/>
    <lineage>
        <taxon>Bacteria</taxon>
        <taxon>Bacillati</taxon>
        <taxon>Bacillota</taxon>
        <taxon>Clostridia</taxon>
        <taxon>Eubacteriales</taxon>
        <taxon>Clostridiaceae</taxon>
        <taxon>Clostridium</taxon>
    </lineage>
</organism>
<feature type="transmembrane region" description="Helical" evidence="1">
    <location>
        <begin position="131"/>
        <end position="154"/>
    </location>
</feature>
<reference evidence="2 3" key="1">
    <citation type="submission" date="2017-10" db="EMBL/GenBank/DDBJ databases">
        <title>Effective Description of Clostridium neonatale sp. nov. linked to necrotizing enterocolitis in neonates and a clarification of species assignable to the genus Clostridium (Prazmowski 1880) emend. Lawson and Rainey 2016.</title>
        <authorList>
            <person name="Bernard K."/>
            <person name="Burdz T."/>
            <person name="Wiebe D."/>
            <person name="Balcewich B."/>
            <person name="Alfa M."/>
            <person name="Bernier A.-M."/>
        </authorList>
    </citation>
    <scope>NUCLEOTIDE SEQUENCE [LARGE SCALE GENOMIC DNA]</scope>
    <source>
        <strain evidence="2 3">LCDC99A005</strain>
    </source>
</reference>
<sequence>MKKKWEVEVDGITHEIEYKAGFGKKLIIDGELNKLKSSNWFINVIDYEITFNNTVCQLVVLGAKADLAVNGTFLGSNKPYEPISNVPSWIWVLVGISTLGGMFFAGLLALLIGLAMSMLYVQFALQKKNGVVIGSFIGCCLLQVILAFGIASLLY</sequence>
<evidence type="ECO:0000256" key="1">
    <source>
        <dbReference type="SAM" id="Phobius"/>
    </source>
</evidence>
<dbReference type="GeneID" id="68876144"/>
<feature type="transmembrane region" description="Helical" evidence="1">
    <location>
        <begin position="89"/>
        <end position="119"/>
    </location>
</feature>
<protein>
    <submittedName>
        <fullName evidence="2">Uncharacterized protein</fullName>
    </submittedName>
</protein>
<dbReference type="AlphaFoldDB" id="A0A2A7MDC9"/>
<proteinExistence type="predicted"/>
<keyword evidence="1" id="KW-0812">Transmembrane</keyword>
<comment type="caution">
    <text evidence="2">The sequence shown here is derived from an EMBL/GenBank/DDBJ whole genome shotgun (WGS) entry which is preliminary data.</text>
</comment>
<dbReference type="EMBL" id="PDCJ01000002">
    <property type="protein sequence ID" value="PEG29852.1"/>
    <property type="molecule type" value="Genomic_DNA"/>
</dbReference>
<accession>A0A2A7MDC9</accession>
<keyword evidence="1" id="KW-0472">Membrane</keyword>
<dbReference type="OrthoDB" id="2040460at2"/>
<name>A0A2A7MDC9_9CLOT</name>
<dbReference type="RefSeq" id="WP_058294017.1">
    <property type="nucleotide sequence ID" value="NZ_CAKJVD010000011.1"/>
</dbReference>
<keyword evidence="1" id="KW-1133">Transmembrane helix</keyword>
<evidence type="ECO:0000313" key="2">
    <source>
        <dbReference type="EMBL" id="PEG29852.1"/>
    </source>
</evidence>
<dbReference type="Proteomes" id="UP000220840">
    <property type="component" value="Unassembled WGS sequence"/>
</dbReference>
<keyword evidence="3" id="KW-1185">Reference proteome</keyword>